<keyword evidence="11" id="KW-1185">Reference proteome</keyword>
<comment type="subcellular location">
    <subcellularLocation>
        <location evidence="1">Cell membrane</location>
        <topology evidence="1">Multi-pass membrane protein</topology>
    </subcellularLocation>
</comment>
<evidence type="ECO:0000313" key="10">
    <source>
        <dbReference type="EMBL" id="QXQ13457.1"/>
    </source>
</evidence>
<evidence type="ECO:0000256" key="4">
    <source>
        <dbReference type="ARBA" id="ARBA00022840"/>
    </source>
</evidence>
<gene>
    <name evidence="10" type="ORF">KV203_16775</name>
</gene>
<dbReference type="PANTHER" id="PTHR24221:SF590">
    <property type="entry name" value="COMPONENT LINKED WITH THE ASSEMBLY OF CYTOCHROME' TRANSPORT TRANSMEMBRANE ATP-BINDING PROTEIN ABC TRANSPORTER CYDD-RELATED"/>
    <property type="match status" value="1"/>
</dbReference>
<evidence type="ECO:0000256" key="1">
    <source>
        <dbReference type="ARBA" id="ARBA00004651"/>
    </source>
</evidence>
<accession>A0ABX8S8Y2</accession>
<keyword evidence="4 10" id="KW-0067">ATP-binding</keyword>
<dbReference type="Gene3D" id="1.20.1560.10">
    <property type="entry name" value="ABC transporter type 1, transmembrane domain"/>
    <property type="match status" value="1"/>
</dbReference>
<dbReference type="InterPro" id="IPR011527">
    <property type="entry name" value="ABC1_TM_dom"/>
</dbReference>
<evidence type="ECO:0000256" key="5">
    <source>
        <dbReference type="ARBA" id="ARBA00022989"/>
    </source>
</evidence>
<feature type="transmembrane region" description="Helical" evidence="7">
    <location>
        <begin position="21"/>
        <end position="49"/>
    </location>
</feature>
<dbReference type="SUPFAM" id="SSF90123">
    <property type="entry name" value="ABC transporter transmembrane region"/>
    <property type="match status" value="1"/>
</dbReference>
<dbReference type="PANTHER" id="PTHR24221">
    <property type="entry name" value="ATP-BINDING CASSETTE SUB-FAMILY B"/>
    <property type="match status" value="1"/>
</dbReference>
<dbReference type="InterPro" id="IPR027417">
    <property type="entry name" value="P-loop_NTPase"/>
</dbReference>
<feature type="domain" description="ABC transporter" evidence="8">
    <location>
        <begin position="331"/>
        <end position="517"/>
    </location>
</feature>
<dbReference type="InterPro" id="IPR039421">
    <property type="entry name" value="Type_1_exporter"/>
</dbReference>
<dbReference type="InterPro" id="IPR003593">
    <property type="entry name" value="AAA+_ATPase"/>
</dbReference>
<reference evidence="10" key="1">
    <citation type="submission" date="2021-07" db="EMBL/GenBank/DDBJ databases">
        <title>Candidatus Kaistella beijingensis sp. nov. isolated from a municipal wastewater treatment plant is involved in sludge foaming.</title>
        <authorList>
            <person name="Song Y."/>
            <person name="Liu S.-J."/>
        </authorList>
    </citation>
    <scope>NUCLEOTIDE SEQUENCE</scope>
    <source>
        <strain evidence="10">DSM 43998</strain>
    </source>
</reference>
<name>A0ABX8S8Y2_9ACTN</name>
<sequence>MKPVDPRLLRDSAAVRVHLGYSTLLAVLDAVAIVIVATTAAAAVSAIVARTAPEGADLVALVVALGLRVGLTLAGNRQGDRAADTVIDQLENRVLQHVVTLAPRELERTRTRATVLVTTGLRALRPYLSGYLPALLAAVLVPPVVLVGIARADLMSAAIVLVTLPLIPVFMVLIGLLTRGRAAATLDRMTRLSGRTLDLVAGLPTLRALNRAGGPAARIAELGAAYRQTALGGLRIAFLSALVLELVATLSVALVAVGIGMRLVFGEVGLQAALVALILAPEAYRPLRTLGERYHAAEDGLAALDSAYALLAVPAGAASGTGRPEVPLGVLQWQDVAVAGRSGMAPAGLTALARPGRVTVLTGGNGAGKSTAFDVALGLLAPDRGRVLVDGVPLPELDLDWWWSRVAWLPQRPTVLPAAAGTAIDLLDRTELSLGERQRLALDRVLAADAPVLLLDEPTAHLDDEREAAVLAALRERARAGATVVLIGHRPAVLAAADEVIAVVPGDAVVPGVGMVIDG</sequence>
<feature type="transmembrane region" description="Helical" evidence="7">
    <location>
        <begin position="156"/>
        <end position="178"/>
    </location>
</feature>
<protein>
    <submittedName>
        <fullName evidence="10">ATP-binding cassette domain-containing protein</fullName>
    </submittedName>
</protein>
<keyword evidence="2 7" id="KW-0812">Transmembrane</keyword>
<dbReference type="InterPro" id="IPR003439">
    <property type="entry name" value="ABC_transporter-like_ATP-bd"/>
</dbReference>
<evidence type="ECO:0000256" key="2">
    <source>
        <dbReference type="ARBA" id="ARBA00022692"/>
    </source>
</evidence>
<dbReference type="PROSITE" id="PS50893">
    <property type="entry name" value="ABC_TRANSPORTER_2"/>
    <property type="match status" value="1"/>
</dbReference>
<dbReference type="RefSeq" id="WP_066474036.1">
    <property type="nucleotide sequence ID" value="NZ_CBCRUZ010000007.1"/>
</dbReference>
<dbReference type="SUPFAM" id="SSF52540">
    <property type="entry name" value="P-loop containing nucleoside triphosphate hydrolases"/>
    <property type="match status" value="1"/>
</dbReference>
<dbReference type="Gene3D" id="3.40.50.300">
    <property type="entry name" value="P-loop containing nucleotide triphosphate hydrolases"/>
    <property type="match status" value="2"/>
</dbReference>
<dbReference type="CDD" id="cd18584">
    <property type="entry name" value="ABC_6TM_AarD_CydD"/>
    <property type="match status" value="1"/>
</dbReference>
<proteinExistence type="predicted"/>
<feature type="transmembrane region" description="Helical" evidence="7">
    <location>
        <begin position="55"/>
        <end position="74"/>
    </location>
</feature>
<dbReference type="InterPro" id="IPR036640">
    <property type="entry name" value="ABC1_TM_sf"/>
</dbReference>
<dbReference type="CDD" id="cd03228">
    <property type="entry name" value="ABCC_MRP_Like"/>
    <property type="match status" value="1"/>
</dbReference>
<dbReference type="Pfam" id="PF00005">
    <property type="entry name" value="ABC_tran"/>
    <property type="match status" value="2"/>
</dbReference>
<feature type="transmembrane region" description="Helical" evidence="7">
    <location>
        <begin position="131"/>
        <end position="150"/>
    </location>
</feature>
<keyword evidence="5 7" id="KW-1133">Transmembrane helix</keyword>
<evidence type="ECO:0000256" key="6">
    <source>
        <dbReference type="ARBA" id="ARBA00023136"/>
    </source>
</evidence>
<keyword evidence="3" id="KW-0547">Nucleotide-binding</keyword>
<dbReference type="Pfam" id="PF00664">
    <property type="entry name" value="ABC_membrane"/>
    <property type="match status" value="1"/>
</dbReference>
<feature type="transmembrane region" description="Helical" evidence="7">
    <location>
        <begin position="236"/>
        <end position="257"/>
    </location>
</feature>
<feature type="domain" description="ABC transmembrane type-1" evidence="9">
    <location>
        <begin position="22"/>
        <end position="299"/>
    </location>
</feature>
<evidence type="ECO:0000259" key="8">
    <source>
        <dbReference type="PROSITE" id="PS50893"/>
    </source>
</evidence>
<dbReference type="EMBL" id="CP079105">
    <property type="protein sequence ID" value="QXQ13457.1"/>
    <property type="molecule type" value="Genomic_DNA"/>
</dbReference>
<evidence type="ECO:0000256" key="3">
    <source>
        <dbReference type="ARBA" id="ARBA00022741"/>
    </source>
</evidence>
<dbReference type="Proteomes" id="UP000887023">
    <property type="component" value="Chromosome"/>
</dbReference>
<evidence type="ECO:0000259" key="9">
    <source>
        <dbReference type="PROSITE" id="PS50929"/>
    </source>
</evidence>
<organism evidence="10 11">
    <name type="scientific">Skermania pinensis</name>
    <dbReference type="NCBI Taxonomy" id="39122"/>
    <lineage>
        <taxon>Bacteria</taxon>
        <taxon>Bacillati</taxon>
        <taxon>Actinomycetota</taxon>
        <taxon>Actinomycetes</taxon>
        <taxon>Mycobacteriales</taxon>
        <taxon>Gordoniaceae</taxon>
        <taxon>Skermania</taxon>
    </lineage>
</organism>
<keyword evidence="6 7" id="KW-0472">Membrane</keyword>
<evidence type="ECO:0000256" key="7">
    <source>
        <dbReference type="SAM" id="Phobius"/>
    </source>
</evidence>
<dbReference type="GO" id="GO:0005524">
    <property type="term" value="F:ATP binding"/>
    <property type="evidence" value="ECO:0007669"/>
    <property type="project" value="UniProtKB-KW"/>
</dbReference>
<evidence type="ECO:0000313" key="11">
    <source>
        <dbReference type="Proteomes" id="UP000887023"/>
    </source>
</evidence>
<dbReference type="SMART" id="SM00382">
    <property type="entry name" value="AAA"/>
    <property type="match status" value="1"/>
</dbReference>
<dbReference type="PROSITE" id="PS50929">
    <property type="entry name" value="ABC_TM1F"/>
    <property type="match status" value="1"/>
</dbReference>